<feature type="compositionally biased region" description="Basic residues" evidence="1">
    <location>
        <begin position="451"/>
        <end position="464"/>
    </location>
</feature>
<accession>A0A2D2DVS7</accession>
<feature type="region of interest" description="Disordered" evidence="1">
    <location>
        <begin position="499"/>
        <end position="531"/>
    </location>
</feature>
<dbReference type="OrthoDB" id="292792at2"/>
<organism evidence="3 4">
    <name type="scientific">Massilia violaceinigra</name>
    <dbReference type="NCBI Taxonomy" id="2045208"/>
    <lineage>
        <taxon>Bacteria</taxon>
        <taxon>Pseudomonadati</taxon>
        <taxon>Pseudomonadota</taxon>
        <taxon>Betaproteobacteria</taxon>
        <taxon>Burkholderiales</taxon>
        <taxon>Oxalobacteraceae</taxon>
        <taxon>Telluria group</taxon>
        <taxon>Massilia</taxon>
    </lineage>
</organism>
<gene>
    <name evidence="3" type="ORF">CR152_22955</name>
</gene>
<feature type="region of interest" description="Disordered" evidence="1">
    <location>
        <begin position="444"/>
        <end position="468"/>
    </location>
</feature>
<proteinExistence type="predicted"/>
<feature type="region of interest" description="Disordered" evidence="1">
    <location>
        <begin position="173"/>
        <end position="251"/>
    </location>
</feature>
<evidence type="ECO:0000313" key="3">
    <source>
        <dbReference type="EMBL" id="ATQ79064.1"/>
    </source>
</evidence>
<feature type="region of interest" description="Disordered" evidence="1">
    <location>
        <begin position="139"/>
        <end position="159"/>
    </location>
</feature>
<dbReference type="AlphaFoldDB" id="A0A2D2DVS7"/>
<name>A0A2D2DVS7_9BURK</name>
<sequence length="806" mass="89167">MAAQLAQQAMIRGGTAQRLEKAASPRGETGPTGFVQRAAQPAPNRTGLPDQLKAGIETLSGMRMDGVRVHYNSGKAAQLNAHAYAQGTDIHIGPGQERHLPHEAWHVVQQAQGRVKPTMQMHGGVLVNDDKAHEHEADVMGAKAAQLQSTGADAGPRNVQSGTAITAATGAVAQRFSDDESDEEDEEPSNRSNKDESSDEQSMDVEPHGELSEDESVEEPTYGESSDEQSMEDQSNDESLAAETYTVRSDQKARRVYTTVGKTKRRRTGALADISKEGDNDYSYAQMSKALHAALERHDGKQDAIDGAVRSGTEIPLRDGQVPLDPGLDQDLQLIPFHMSMFQNFHTPPNLVSKKRLNENAWRQKELDNTKKWMALPKGAGLTRMLPQLPEGADSMKRLRHIYPGPIDIGFPPNEKKTLFTYPQNKAIFLLNKKMLLDAHLAEQEEEKRTAGAKRGTKRTRSGRRILTDSFMKTIAEQEGSTATDTDRYLRKALRMKRSDGDESLDEASSSDSEDDTGLIHSEQDSLSTRERKRKTFLNTLGLEIKILNRKILMDLERLHEAKENDDARERKAARHALRKHERLLGMLEGRHGLLRKHLHGPFRKTAKDFDTFNKKKKLVASVEPKRERAKTRVRRYDEALQDFEESPHGKAMPLDGLGKKKFENLVTNKNLPTGKKQKTVEGLAQHYGGSLQYGDSDGNNCLIFAIANAVGRKITRAQAALIRDSLVQANLAGVDSEGYLPATTRVVDIITQHVLGELYPDGGAPAVTVHIDTVLPGIAPVVVGNGGADVYVIHNGNHYWWVKRG</sequence>
<reference evidence="3" key="1">
    <citation type="submission" date="2017-10" db="EMBL/GenBank/DDBJ databases">
        <title>Massilia psychrophilum sp. nov., a novel purple-pigmented bacterium isolated from Tianshan glacier, Xinjiang Municipality, China.</title>
        <authorList>
            <person name="Wang H."/>
        </authorList>
    </citation>
    <scope>NUCLEOTIDE SEQUENCE [LARGE SCALE GENOMIC DNA]</scope>
    <source>
        <strain evidence="3">B2</strain>
    </source>
</reference>
<feature type="domain" description="eCIS core" evidence="2">
    <location>
        <begin position="48"/>
        <end position="113"/>
    </location>
</feature>
<evidence type="ECO:0000259" key="2">
    <source>
        <dbReference type="Pfam" id="PF13699"/>
    </source>
</evidence>
<dbReference type="InterPro" id="IPR025295">
    <property type="entry name" value="eCIS_core_dom"/>
</dbReference>
<protein>
    <recommendedName>
        <fullName evidence="2">eCIS core domain-containing protein</fullName>
    </recommendedName>
</protein>
<feature type="compositionally biased region" description="Acidic residues" evidence="1">
    <location>
        <begin position="225"/>
        <end position="236"/>
    </location>
</feature>
<feature type="region of interest" description="Disordered" evidence="1">
    <location>
        <begin position="1"/>
        <end position="48"/>
    </location>
</feature>
<keyword evidence="4" id="KW-1185">Reference proteome</keyword>
<dbReference type="EMBL" id="CP024608">
    <property type="protein sequence ID" value="ATQ79064.1"/>
    <property type="molecule type" value="Genomic_DNA"/>
</dbReference>
<dbReference type="Proteomes" id="UP000229897">
    <property type="component" value="Chromosome"/>
</dbReference>
<evidence type="ECO:0000256" key="1">
    <source>
        <dbReference type="SAM" id="MobiDB-lite"/>
    </source>
</evidence>
<dbReference type="KEGG" id="mass:CR152_22955"/>
<evidence type="ECO:0000313" key="4">
    <source>
        <dbReference type="Proteomes" id="UP000229897"/>
    </source>
</evidence>
<dbReference type="Pfam" id="PF13699">
    <property type="entry name" value="eCIS_core"/>
    <property type="match status" value="1"/>
</dbReference>